<sequence length="77" mass="8888">MATATELPTPEFFDATKVDQVWRLPYQQRAAEARQWAQQYQMPPVSEEVQRTLLLLIDVQNTFCLPDFELDSAVTSL</sequence>
<dbReference type="eggNOG" id="COG1335">
    <property type="taxonomic scope" value="Bacteria"/>
</dbReference>
<protein>
    <submittedName>
        <fullName evidence="1">Tsl0546 protein</fullName>
    </submittedName>
</protein>
<accession>Q8DLE9</accession>
<name>Q8DLE9_THEVB</name>
<dbReference type="EnsemblBacteria" id="BAC08098">
    <property type="protein sequence ID" value="BAC08098"/>
    <property type="gene ID" value="BAC08098"/>
</dbReference>
<dbReference type="Proteomes" id="UP000000440">
    <property type="component" value="Chromosome"/>
</dbReference>
<evidence type="ECO:0000313" key="2">
    <source>
        <dbReference type="Proteomes" id="UP000000440"/>
    </source>
</evidence>
<dbReference type="PATRIC" id="fig|197221.4.peg.576"/>
<dbReference type="KEGG" id="tel:tsl0546"/>
<evidence type="ECO:0000313" key="1">
    <source>
        <dbReference type="EMBL" id="BAC08098.1"/>
    </source>
</evidence>
<keyword evidence="2" id="KW-1185">Reference proteome</keyword>
<dbReference type="RefSeq" id="WP_011056394.1">
    <property type="nucleotide sequence ID" value="NC_004113.1"/>
</dbReference>
<dbReference type="EMBL" id="BA000039">
    <property type="protein sequence ID" value="BAC08098.1"/>
    <property type="molecule type" value="Genomic_DNA"/>
</dbReference>
<proteinExistence type="predicted"/>
<reference evidence="1 2" key="1">
    <citation type="journal article" date="2002" name="DNA Res.">
        <title>Complete genome structure of the thermophilic cyanobacterium Thermosynechococcus elongatus BP-1.</title>
        <authorList>
            <person name="Nakamura Y."/>
            <person name="Kaneko T."/>
            <person name="Sato S."/>
            <person name="Ikeuchi M."/>
            <person name="Katoh H."/>
            <person name="Sasamoto S."/>
            <person name="Watanabe A."/>
            <person name="Iriguchi M."/>
            <person name="Kawashima K."/>
            <person name="Kimura T."/>
            <person name="Kishida Y."/>
            <person name="Kiyokawa C."/>
            <person name="Kohara M."/>
            <person name="Matsumoto M."/>
            <person name="Matsuno A."/>
            <person name="Nakazaki N."/>
            <person name="Shimpo S."/>
            <person name="Sugimoto M."/>
            <person name="Takeuchi C."/>
            <person name="Yamada M."/>
            <person name="Tabata S."/>
        </authorList>
    </citation>
    <scope>NUCLEOTIDE SEQUENCE [LARGE SCALE GENOMIC DNA]</scope>
    <source>
        <strain evidence="2">IAM M-273 / NIES-2133 / BP-1</strain>
    </source>
</reference>
<dbReference type="STRING" id="197221.gene:10747136"/>
<gene>
    <name evidence="1" type="ordered locus">tsl0546</name>
</gene>
<dbReference type="AlphaFoldDB" id="Q8DLE9"/>
<organism evidence="1 2">
    <name type="scientific">Thermosynechococcus vestitus (strain NIES-2133 / IAM M-273 / BP-1)</name>
    <dbReference type="NCBI Taxonomy" id="197221"/>
    <lineage>
        <taxon>Bacteria</taxon>
        <taxon>Bacillati</taxon>
        <taxon>Cyanobacteriota</taxon>
        <taxon>Cyanophyceae</taxon>
        <taxon>Acaryochloridales</taxon>
        <taxon>Thermosynechococcaceae</taxon>
        <taxon>Thermosynechococcus</taxon>
    </lineage>
</organism>